<dbReference type="EMBL" id="MU157843">
    <property type="protein sequence ID" value="KAF9529836.1"/>
    <property type="molecule type" value="Genomic_DNA"/>
</dbReference>
<dbReference type="InterPro" id="IPR041078">
    <property type="entry name" value="Plavaka"/>
</dbReference>
<dbReference type="OrthoDB" id="2576233at2759"/>
<proteinExistence type="predicted"/>
<sequence>MPSTVICGCGAGFTRVSIFSHIRQSPNPQCHKHAAKSQEKLASNKKTRKEKRQNSPSSHSTPPPALYTEEHIDVDPTGDLFGNYASYLPQETENLEMGVSESQINVTNEDNEDEDAYELEVAGEGGLEPPRPVPEIQEPLPVPTPQEQTSGAQASAAMRLRGGAEEGLRKKPFIVPFPQKYGEAGKVYSQSDTNGSHNYGNQIGGDGVYGAFTSKLDWEVGKWAKLRGPSSTAFTELIEIEGIAELLGLSFRNTNELNKIIDSLPAQRPRFQRDEILIGGEVCEVYFRDIIACIKALYGDTEFAPYLAFAPERHYTDETMEVRLFHDMKTGKWWWSTQKDVEAHKPGATIVPIIISTDKTQLTLFRNKSAYPIYITIGTIPKEIRRKPSKRAYILLGYLPTSRLEGVTNQAARRRQLCNLYHACMKRVLRPLEQAGLDGVFMASGDGCTRRVHPILACFAGDYPEQVLATCTYTGQCPSCPTPHNNFGAYPPPDDPGIRDLEAILEALDSFEDDPGGFLQTCEAAGIKPVVEPFWSKLPYANIYRSITPDILHQLYQGIVKHVVGWITEAGGAAEIDARCRRMPPNHNIRHFAKGITSLSRVTGQEHDQMCRILLGVVVDLPLPGGLSNVRLVQCVRALLDFLYLAQLPIHTTETLAILEDALQRFHDNKNIFVDLGIRENFNLPKLHFALHYVDLIRLFGTTDNVNTEYTERLHIDFAKDAYEATSHKDEFSQMTLWLERKEKVLHHAQFVVWRQKGSPMPQAQEWTPPGLEFDRVQHLTKHPTLRSVHIDSLITDYGATHFRNALARYTVLTNNPNISRANLERALWGVRIPFVRVPVWHRLKFLRTDPATGVSSTSDAIHVRPARRDARGNDIAARFDTAWINDGDGGDVGVEGYMVGRVRVIFTIPEQYRAILFNNAIEIPDHLAYIQWFSALKDDPDPHHSLYSLTPLQEADGTHVASIIAVDDIRRSVHLFPRFGRVAPQEWSSSNDAEPFLKTRNLTDVKRNKLLSPESTVRLLPTSPAAKTQGILIRKQSHTSTNHSEIHDELFEMRCSNSRNII</sequence>
<organism evidence="2 3">
    <name type="scientific">Crepidotus variabilis</name>
    <dbReference type="NCBI Taxonomy" id="179855"/>
    <lineage>
        <taxon>Eukaryota</taxon>
        <taxon>Fungi</taxon>
        <taxon>Dikarya</taxon>
        <taxon>Basidiomycota</taxon>
        <taxon>Agaricomycotina</taxon>
        <taxon>Agaricomycetes</taxon>
        <taxon>Agaricomycetidae</taxon>
        <taxon>Agaricales</taxon>
        <taxon>Agaricineae</taxon>
        <taxon>Crepidotaceae</taxon>
        <taxon>Crepidotus</taxon>
    </lineage>
</organism>
<comment type="caution">
    <text evidence="2">The sequence shown here is derived from an EMBL/GenBank/DDBJ whole genome shotgun (WGS) entry which is preliminary data.</text>
</comment>
<protein>
    <submittedName>
        <fullName evidence="2">Uncharacterized protein</fullName>
    </submittedName>
</protein>
<keyword evidence="3" id="KW-1185">Reference proteome</keyword>
<evidence type="ECO:0000313" key="3">
    <source>
        <dbReference type="Proteomes" id="UP000807306"/>
    </source>
</evidence>
<dbReference type="AlphaFoldDB" id="A0A9P6EIQ2"/>
<dbReference type="Pfam" id="PF18759">
    <property type="entry name" value="Plavaka"/>
    <property type="match status" value="1"/>
</dbReference>
<reference evidence="2" key="1">
    <citation type="submission" date="2020-11" db="EMBL/GenBank/DDBJ databases">
        <authorList>
            <consortium name="DOE Joint Genome Institute"/>
            <person name="Ahrendt S."/>
            <person name="Riley R."/>
            <person name="Andreopoulos W."/>
            <person name="Labutti K."/>
            <person name="Pangilinan J."/>
            <person name="Ruiz-Duenas F.J."/>
            <person name="Barrasa J.M."/>
            <person name="Sanchez-Garcia M."/>
            <person name="Camarero S."/>
            <person name="Miyauchi S."/>
            <person name="Serrano A."/>
            <person name="Linde D."/>
            <person name="Babiker R."/>
            <person name="Drula E."/>
            <person name="Ayuso-Fernandez I."/>
            <person name="Pacheco R."/>
            <person name="Padilla G."/>
            <person name="Ferreira P."/>
            <person name="Barriuso J."/>
            <person name="Kellner H."/>
            <person name="Castanera R."/>
            <person name="Alfaro M."/>
            <person name="Ramirez L."/>
            <person name="Pisabarro A.G."/>
            <person name="Kuo A."/>
            <person name="Tritt A."/>
            <person name="Lipzen A."/>
            <person name="He G."/>
            <person name="Yan M."/>
            <person name="Ng V."/>
            <person name="Cullen D."/>
            <person name="Martin F."/>
            <person name="Rosso M.-N."/>
            <person name="Henrissat B."/>
            <person name="Hibbett D."/>
            <person name="Martinez A.T."/>
            <person name="Grigoriev I.V."/>
        </authorList>
    </citation>
    <scope>NUCLEOTIDE SEQUENCE</scope>
    <source>
        <strain evidence="2">CBS 506.95</strain>
    </source>
</reference>
<feature type="region of interest" description="Disordered" evidence="1">
    <location>
        <begin position="25"/>
        <end position="70"/>
    </location>
</feature>
<accession>A0A9P6EIQ2</accession>
<evidence type="ECO:0000313" key="2">
    <source>
        <dbReference type="EMBL" id="KAF9529836.1"/>
    </source>
</evidence>
<evidence type="ECO:0000256" key="1">
    <source>
        <dbReference type="SAM" id="MobiDB-lite"/>
    </source>
</evidence>
<gene>
    <name evidence="2" type="ORF">CPB83DRAFT_924972</name>
</gene>
<name>A0A9P6EIQ2_9AGAR</name>
<dbReference type="Proteomes" id="UP000807306">
    <property type="component" value="Unassembled WGS sequence"/>
</dbReference>